<keyword evidence="2" id="KW-1185">Reference proteome</keyword>
<proteinExistence type="predicted"/>
<reference evidence="1 2" key="1">
    <citation type="submission" date="2014-10" db="EMBL/GenBank/DDBJ databases">
        <title>The Complete Genome Sequence for the Shellfish Pathogen Vibrio coralliilyticus RE98 Isolated from a Shellfish Hatchery.</title>
        <authorList>
            <person name="Richards G.P."/>
            <person name="Bono J.L."/>
            <person name="Watson M.A."/>
            <person name="Needleman D.S."/>
        </authorList>
    </citation>
    <scope>NUCLEOTIDE SEQUENCE [LARGE SCALE GENOMIC DNA]</scope>
    <source>
        <strain evidence="1 2">RE98</strain>
        <plasmid evidence="1 2">p319</plasmid>
    </source>
</reference>
<sequence>MITVQTFLLCKANKNDRKANLYDHKANKNDHKANLYDHKANFFVVYFPNSLFKSITWKRYSFIV</sequence>
<accession>A0AAN0SLA7</accession>
<gene>
    <name evidence="1" type="ORF">IX92_28580</name>
</gene>
<organism evidence="1 2">
    <name type="scientific">Vibrio coralliilyticus</name>
    <dbReference type="NCBI Taxonomy" id="190893"/>
    <lineage>
        <taxon>Bacteria</taxon>
        <taxon>Pseudomonadati</taxon>
        <taxon>Pseudomonadota</taxon>
        <taxon>Gammaproteobacteria</taxon>
        <taxon>Vibrionales</taxon>
        <taxon>Vibrionaceae</taxon>
        <taxon>Vibrio</taxon>
    </lineage>
</organism>
<evidence type="ECO:0000313" key="1">
    <source>
        <dbReference type="EMBL" id="AIW22978.1"/>
    </source>
</evidence>
<geneLocation type="plasmid" evidence="1 2">
    <name>p319</name>
</geneLocation>
<protein>
    <submittedName>
        <fullName evidence="1">Uncharacterized protein</fullName>
    </submittedName>
</protein>
<dbReference type="AlphaFoldDB" id="A0AAN0SLA7"/>
<keyword evidence="1" id="KW-0614">Plasmid</keyword>
<name>A0AAN0SLA7_9VIBR</name>
<dbReference type="Proteomes" id="UP000030081">
    <property type="component" value="Plasmid p319"/>
</dbReference>
<dbReference type="KEGG" id="vcy:IX92_28580"/>
<dbReference type="EMBL" id="CP009620">
    <property type="protein sequence ID" value="AIW22978.1"/>
    <property type="molecule type" value="Genomic_DNA"/>
</dbReference>
<evidence type="ECO:0000313" key="2">
    <source>
        <dbReference type="Proteomes" id="UP000030081"/>
    </source>
</evidence>